<dbReference type="EMBL" id="KV878906">
    <property type="protein sequence ID" value="OJJ81445.1"/>
    <property type="molecule type" value="Genomic_DNA"/>
</dbReference>
<sequence>MAHWQPTFQWTPSWPTSKPHSNTAAPANRRRAITTAMSSSSNMYPSTDPSPSYGPSFDSTLLRRGRRSRPMSWHPAGHTTPNYMPPSTTASMNLSAMALPQQMNDDPLFYTDDMILPSTSYSLSGLPLSDEPLSTMAPFLPMDDGSQVEPSAWDGSVPDLSTTSHLSDAWSFDMMSMNNNMPSLDATSGYDSVPSSGEVTGPPTPDLLPMQPFEPETQEDADELVGMGLYNQPESFNGGVLGKGLKLEETFTPSSLNNAKDGEDDDEEANNDQSVQRTPEQPQYYEPLKNPVKPDMNLLSQSFLFDDDSSFDQHIITDTQPFFPLEQSCMNYGYGVYVLFSIFS</sequence>
<feature type="region of interest" description="Disordered" evidence="1">
    <location>
        <begin position="253"/>
        <end position="286"/>
    </location>
</feature>
<protein>
    <submittedName>
        <fullName evidence="2">Uncharacterized protein</fullName>
    </submittedName>
</protein>
<feature type="region of interest" description="Disordered" evidence="1">
    <location>
        <begin position="1"/>
        <end position="55"/>
    </location>
</feature>
<feature type="region of interest" description="Disordered" evidence="1">
    <location>
        <begin position="66"/>
        <end position="85"/>
    </location>
</feature>
<feature type="region of interest" description="Disordered" evidence="1">
    <location>
        <begin position="186"/>
        <end position="213"/>
    </location>
</feature>
<evidence type="ECO:0000313" key="3">
    <source>
        <dbReference type="Proteomes" id="UP000184300"/>
    </source>
</evidence>
<dbReference type="RefSeq" id="XP_022398143.1">
    <property type="nucleotide sequence ID" value="XM_022549127.1"/>
</dbReference>
<evidence type="ECO:0000313" key="2">
    <source>
        <dbReference type="EMBL" id="OJJ81445.1"/>
    </source>
</evidence>
<dbReference type="GeneID" id="34465387"/>
<dbReference type="OrthoDB" id="5378435at2759"/>
<accession>A0A1L9VC42</accession>
<organism evidence="2 3">
    <name type="scientific">Aspergillus glaucus CBS 516.65</name>
    <dbReference type="NCBI Taxonomy" id="1160497"/>
    <lineage>
        <taxon>Eukaryota</taxon>
        <taxon>Fungi</taxon>
        <taxon>Dikarya</taxon>
        <taxon>Ascomycota</taxon>
        <taxon>Pezizomycotina</taxon>
        <taxon>Eurotiomycetes</taxon>
        <taxon>Eurotiomycetidae</taxon>
        <taxon>Eurotiales</taxon>
        <taxon>Aspergillaceae</taxon>
        <taxon>Aspergillus</taxon>
        <taxon>Aspergillus subgen. Aspergillus</taxon>
    </lineage>
</organism>
<keyword evidence="3" id="KW-1185">Reference proteome</keyword>
<dbReference type="STRING" id="1160497.A0A1L9VC42"/>
<name>A0A1L9VC42_ASPGL</name>
<dbReference type="Proteomes" id="UP000184300">
    <property type="component" value="Unassembled WGS sequence"/>
</dbReference>
<feature type="compositionally biased region" description="Polar residues" evidence="1">
    <location>
        <begin position="1"/>
        <end position="25"/>
    </location>
</feature>
<proteinExistence type="predicted"/>
<feature type="compositionally biased region" description="Polar residues" evidence="1">
    <location>
        <begin position="35"/>
        <end position="50"/>
    </location>
</feature>
<dbReference type="AlphaFoldDB" id="A0A1L9VC42"/>
<reference evidence="3" key="1">
    <citation type="journal article" date="2017" name="Genome Biol.">
        <title>Comparative genomics reveals high biological diversity and specific adaptations in the industrially and medically important fungal genus Aspergillus.</title>
        <authorList>
            <person name="de Vries R.P."/>
            <person name="Riley R."/>
            <person name="Wiebenga A."/>
            <person name="Aguilar-Osorio G."/>
            <person name="Amillis S."/>
            <person name="Uchima C.A."/>
            <person name="Anderluh G."/>
            <person name="Asadollahi M."/>
            <person name="Askin M."/>
            <person name="Barry K."/>
            <person name="Battaglia E."/>
            <person name="Bayram O."/>
            <person name="Benocci T."/>
            <person name="Braus-Stromeyer S.A."/>
            <person name="Caldana C."/>
            <person name="Canovas D."/>
            <person name="Cerqueira G.C."/>
            <person name="Chen F."/>
            <person name="Chen W."/>
            <person name="Choi C."/>
            <person name="Clum A."/>
            <person name="Dos Santos R.A."/>
            <person name="Damasio A.R."/>
            <person name="Diallinas G."/>
            <person name="Emri T."/>
            <person name="Fekete E."/>
            <person name="Flipphi M."/>
            <person name="Freyberg S."/>
            <person name="Gallo A."/>
            <person name="Gournas C."/>
            <person name="Habgood R."/>
            <person name="Hainaut M."/>
            <person name="Harispe M.L."/>
            <person name="Henrissat B."/>
            <person name="Hilden K.S."/>
            <person name="Hope R."/>
            <person name="Hossain A."/>
            <person name="Karabika E."/>
            <person name="Karaffa L."/>
            <person name="Karanyi Z."/>
            <person name="Krasevec N."/>
            <person name="Kuo A."/>
            <person name="Kusch H."/>
            <person name="LaButti K."/>
            <person name="Lagendijk E.L."/>
            <person name="Lapidus A."/>
            <person name="Levasseur A."/>
            <person name="Lindquist E."/>
            <person name="Lipzen A."/>
            <person name="Logrieco A.F."/>
            <person name="MacCabe A."/>
            <person name="Maekelae M.R."/>
            <person name="Malavazi I."/>
            <person name="Melin P."/>
            <person name="Meyer V."/>
            <person name="Mielnichuk N."/>
            <person name="Miskei M."/>
            <person name="Molnar A.P."/>
            <person name="Mule G."/>
            <person name="Ngan C.Y."/>
            <person name="Orejas M."/>
            <person name="Orosz E."/>
            <person name="Ouedraogo J.P."/>
            <person name="Overkamp K.M."/>
            <person name="Park H.-S."/>
            <person name="Perrone G."/>
            <person name="Piumi F."/>
            <person name="Punt P.J."/>
            <person name="Ram A.F."/>
            <person name="Ramon A."/>
            <person name="Rauscher S."/>
            <person name="Record E."/>
            <person name="Riano-Pachon D.M."/>
            <person name="Robert V."/>
            <person name="Roehrig J."/>
            <person name="Ruller R."/>
            <person name="Salamov A."/>
            <person name="Salih N.S."/>
            <person name="Samson R.A."/>
            <person name="Sandor E."/>
            <person name="Sanguinetti M."/>
            <person name="Schuetze T."/>
            <person name="Sepcic K."/>
            <person name="Shelest E."/>
            <person name="Sherlock G."/>
            <person name="Sophianopoulou V."/>
            <person name="Squina F.M."/>
            <person name="Sun H."/>
            <person name="Susca A."/>
            <person name="Todd R.B."/>
            <person name="Tsang A."/>
            <person name="Unkles S.E."/>
            <person name="van de Wiele N."/>
            <person name="van Rossen-Uffink D."/>
            <person name="Oliveira J.V."/>
            <person name="Vesth T.C."/>
            <person name="Visser J."/>
            <person name="Yu J.-H."/>
            <person name="Zhou M."/>
            <person name="Andersen M.R."/>
            <person name="Archer D.B."/>
            <person name="Baker S.E."/>
            <person name="Benoit I."/>
            <person name="Brakhage A.A."/>
            <person name="Braus G.H."/>
            <person name="Fischer R."/>
            <person name="Frisvad J.C."/>
            <person name="Goldman G.H."/>
            <person name="Houbraken J."/>
            <person name="Oakley B."/>
            <person name="Pocsi I."/>
            <person name="Scazzocchio C."/>
            <person name="Seiboth B."/>
            <person name="vanKuyk P.A."/>
            <person name="Wortman J."/>
            <person name="Dyer P.S."/>
            <person name="Grigoriev I.V."/>
        </authorList>
    </citation>
    <scope>NUCLEOTIDE SEQUENCE [LARGE SCALE GENOMIC DNA]</scope>
    <source>
        <strain evidence="3">CBS 516.65</strain>
    </source>
</reference>
<evidence type="ECO:0000256" key="1">
    <source>
        <dbReference type="SAM" id="MobiDB-lite"/>
    </source>
</evidence>
<dbReference type="VEuPathDB" id="FungiDB:ASPGLDRAFT_673712"/>
<feature type="compositionally biased region" description="Polar residues" evidence="1">
    <location>
        <begin position="186"/>
        <end position="198"/>
    </location>
</feature>
<gene>
    <name evidence="2" type="ORF">ASPGLDRAFT_673712</name>
</gene>